<proteinExistence type="predicted"/>
<gene>
    <name evidence="2" type="ORF">B0H16DRAFT_1464433</name>
</gene>
<organism evidence="2 3">
    <name type="scientific">Mycena metata</name>
    <dbReference type="NCBI Taxonomy" id="1033252"/>
    <lineage>
        <taxon>Eukaryota</taxon>
        <taxon>Fungi</taxon>
        <taxon>Dikarya</taxon>
        <taxon>Basidiomycota</taxon>
        <taxon>Agaricomycotina</taxon>
        <taxon>Agaricomycetes</taxon>
        <taxon>Agaricomycetidae</taxon>
        <taxon>Agaricales</taxon>
        <taxon>Marasmiineae</taxon>
        <taxon>Mycenaceae</taxon>
        <taxon>Mycena</taxon>
    </lineage>
</organism>
<protein>
    <submittedName>
        <fullName evidence="2">Uncharacterized protein</fullName>
    </submittedName>
</protein>
<name>A0AAD7IF68_9AGAR</name>
<feature type="compositionally biased region" description="Acidic residues" evidence="1">
    <location>
        <begin position="159"/>
        <end position="180"/>
    </location>
</feature>
<feature type="region of interest" description="Disordered" evidence="1">
    <location>
        <begin position="147"/>
        <end position="180"/>
    </location>
</feature>
<accession>A0AAD7IF68</accession>
<evidence type="ECO:0000256" key="1">
    <source>
        <dbReference type="SAM" id="MobiDB-lite"/>
    </source>
</evidence>
<sequence length="180" mass="19943">MKAFRFSAEFSRPSGRPSFVTSYLQTTMESSIATHTRDSANVNLDNISGLPRIRSTCWPAFFSEGLHLFAAQRPTVAANLLAQYSSELTHLWAEFDQAAIIGNISMLDKARVAIQTCIQLCSTIYLIITEILINLQTLINNIEQDNGAEPATQQGTMGTEEESDDEIPELVWDDEAVVGR</sequence>
<dbReference type="EMBL" id="JARKIB010000098">
    <property type="protein sequence ID" value="KAJ7741723.1"/>
    <property type="molecule type" value="Genomic_DNA"/>
</dbReference>
<evidence type="ECO:0000313" key="2">
    <source>
        <dbReference type="EMBL" id="KAJ7741723.1"/>
    </source>
</evidence>
<comment type="caution">
    <text evidence="2">The sequence shown here is derived from an EMBL/GenBank/DDBJ whole genome shotgun (WGS) entry which is preliminary data.</text>
</comment>
<reference evidence="2" key="1">
    <citation type="submission" date="2023-03" db="EMBL/GenBank/DDBJ databases">
        <title>Massive genome expansion in bonnet fungi (Mycena s.s.) driven by repeated elements and novel gene families across ecological guilds.</title>
        <authorList>
            <consortium name="Lawrence Berkeley National Laboratory"/>
            <person name="Harder C.B."/>
            <person name="Miyauchi S."/>
            <person name="Viragh M."/>
            <person name="Kuo A."/>
            <person name="Thoen E."/>
            <person name="Andreopoulos B."/>
            <person name="Lu D."/>
            <person name="Skrede I."/>
            <person name="Drula E."/>
            <person name="Henrissat B."/>
            <person name="Morin E."/>
            <person name="Kohler A."/>
            <person name="Barry K."/>
            <person name="LaButti K."/>
            <person name="Morin E."/>
            <person name="Salamov A."/>
            <person name="Lipzen A."/>
            <person name="Mereny Z."/>
            <person name="Hegedus B."/>
            <person name="Baldrian P."/>
            <person name="Stursova M."/>
            <person name="Weitz H."/>
            <person name="Taylor A."/>
            <person name="Grigoriev I.V."/>
            <person name="Nagy L.G."/>
            <person name="Martin F."/>
            <person name="Kauserud H."/>
        </authorList>
    </citation>
    <scope>NUCLEOTIDE SEQUENCE</scope>
    <source>
        <strain evidence="2">CBHHK182m</strain>
    </source>
</reference>
<evidence type="ECO:0000313" key="3">
    <source>
        <dbReference type="Proteomes" id="UP001215598"/>
    </source>
</evidence>
<dbReference type="AlphaFoldDB" id="A0AAD7IF68"/>
<dbReference type="Proteomes" id="UP001215598">
    <property type="component" value="Unassembled WGS sequence"/>
</dbReference>
<keyword evidence="3" id="KW-1185">Reference proteome</keyword>